<keyword evidence="1" id="KW-0677">Repeat</keyword>
<reference evidence="4" key="1">
    <citation type="journal article" date="2023" name="Mol. Phylogenet. Evol.">
        <title>Genome-scale phylogeny and comparative genomics of the fungal order Sordariales.</title>
        <authorList>
            <person name="Hensen N."/>
            <person name="Bonometti L."/>
            <person name="Westerberg I."/>
            <person name="Brannstrom I.O."/>
            <person name="Guillou S."/>
            <person name="Cros-Aarteil S."/>
            <person name="Calhoun S."/>
            <person name="Haridas S."/>
            <person name="Kuo A."/>
            <person name="Mondo S."/>
            <person name="Pangilinan J."/>
            <person name="Riley R."/>
            <person name="LaButti K."/>
            <person name="Andreopoulos B."/>
            <person name="Lipzen A."/>
            <person name="Chen C."/>
            <person name="Yan M."/>
            <person name="Daum C."/>
            <person name="Ng V."/>
            <person name="Clum A."/>
            <person name="Steindorff A."/>
            <person name="Ohm R.A."/>
            <person name="Martin F."/>
            <person name="Silar P."/>
            <person name="Natvig D.O."/>
            <person name="Lalanne C."/>
            <person name="Gautier V."/>
            <person name="Ament-Velasquez S.L."/>
            <person name="Kruys A."/>
            <person name="Hutchinson M.I."/>
            <person name="Powell A.J."/>
            <person name="Barry K."/>
            <person name="Miller A.N."/>
            <person name="Grigoriev I.V."/>
            <person name="Debuchy R."/>
            <person name="Gladieux P."/>
            <person name="Hiltunen Thoren M."/>
            <person name="Johannesson H."/>
        </authorList>
    </citation>
    <scope>NUCLEOTIDE SEQUENCE</scope>
    <source>
        <strain evidence="4">PSN293</strain>
    </source>
</reference>
<keyword evidence="5" id="KW-1185">Reference proteome</keyword>
<evidence type="ECO:0000313" key="4">
    <source>
        <dbReference type="EMBL" id="KAK4217130.1"/>
    </source>
</evidence>
<evidence type="ECO:0000313" key="5">
    <source>
        <dbReference type="Proteomes" id="UP001301769"/>
    </source>
</evidence>
<dbReference type="SUPFAM" id="SSF117281">
    <property type="entry name" value="Kelch motif"/>
    <property type="match status" value="1"/>
</dbReference>
<evidence type="ECO:0000256" key="2">
    <source>
        <dbReference type="ARBA" id="ARBA00023004"/>
    </source>
</evidence>
<evidence type="ECO:0000256" key="3">
    <source>
        <dbReference type="SAM" id="MobiDB-lite"/>
    </source>
</evidence>
<keyword evidence="2" id="KW-0408">Iron</keyword>
<comment type="caution">
    <text evidence="4">The sequence shown here is derived from an EMBL/GenBank/DDBJ whole genome shotgun (WGS) entry which is preliminary data.</text>
</comment>
<dbReference type="InterPro" id="IPR015915">
    <property type="entry name" value="Kelch-typ_b-propeller"/>
</dbReference>
<dbReference type="Proteomes" id="UP001301769">
    <property type="component" value="Unassembled WGS sequence"/>
</dbReference>
<feature type="compositionally biased region" description="Basic residues" evidence="3">
    <location>
        <begin position="225"/>
        <end position="234"/>
    </location>
</feature>
<dbReference type="PANTHER" id="PTHR47435">
    <property type="entry name" value="KELCH REPEAT PROTEIN (AFU_ORTHOLOGUE AFUA_5G12780)"/>
    <property type="match status" value="1"/>
</dbReference>
<accession>A0AAN6YGB3</accession>
<protein>
    <submittedName>
        <fullName evidence="4">Nitrile-specifier protein 2</fullName>
    </submittedName>
</protein>
<dbReference type="PANTHER" id="PTHR47435:SF4">
    <property type="entry name" value="KELCH REPEAT PROTEIN (AFU_ORTHOLOGUE AFUA_5G12780)"/>
    <property type="match status" value="1"/>
</dbReference>
<gene>
    <name evidence="4" type="ORF">QBC37DRAFT_277993</name>
</gene>
<evidence type="ECO:0000256" key="1">
    <source>
        <dbReference type="ARBA" id="ARBA00022737"/>
    </source>
</evidence>
<feature type="region of interest" description="Disordered" evidence="3">
    <location>
        <begin position="216"/>
        <end position="255"/>
    </location>
</feature>
<name>A0AAN6YGB3_9PEZI</name>
<dbReference type="EMBL" id="MU858062">
    <property type="protein sequence ID" value="KAK4217130.1"/>
    <property type="molecule type" value="Genomic_DNA"/>
</dbReference>
<sequence length="546" mass="58677">MDSFKSLKRRATDLVQSLPQSLPAMPAMPNLGRGGKGHGHHSMKGTWEKISVPTLPRSSHSVDIVSGTVYIFGGEIEPRKPVDNDMHAVTLPSSGAQADYYAIKAKPAGSVSKPQQEEGKADKGKAKDEGPELGSVPSPRVGHATAVIGHRIFLFGGRGGPDMTPLEENGRVWVFDSRSRSWSYLDPVLPVAPQSSSSSGPPVPPARSFHSAIATEKPDDLTPHPAHHQSHHPRPVPDSWRDWAKGDSDQVGIPQRPIVGSVAERATDPDADGYGTFIIHGGCLSDGTRTNDLWAFDVASRVWQRLPDAPGKPRGGTALALSKSRLYRFGGFNGENEEGGQLDYLELVTESFHDAYVSGGGEQEVAVSARHNPGWQSFLQGRENVGYKEVDPAEKPLTVGEKEEEEAWPGARSVASLEAITVGGGREYLVLMLGERDPSEDGGHNGAGKFWDDVWVFQVPSQHMTAASLTDGLLSAVGRKSGEGRWYKVETGPYDDEDDASLPGPGPRGWIASGTMGELEENGIVIWGGLDSGNKRLGDGWIFRLG</sequence>
<dbReference type="AlphaFoldDB" id="A0AAN6YGB3"/>
<feature type="compositionally biased region" description="Basic and acidic residues" evidence="3">
    <location>
        <begin position="115"/>
        <end position="130"/>
    </location>
</feature>
<reference evidence="4" key="2">
    <citation type="submission" date="2023-05" db="EMBL/GenBank/DDBJ databases">
        <authorList>
            <consortium name="Lawrence Berkeley National Laboratory"/>
            <person name="Steindorff A."/>
            <person name="Hensen N."/>
            <person name="Bonometti L."/>
            <person name="Westerberg I."/>
            <person name="Brannstrom I.O."/>
            <person name="Guillou S."/>
            <person name="Cros-Aarteil S."/>
            <person name="Calhoun S."/>
            <person name="Haridas S."/>
            <person name="Kuo A."/>
            <person name="Mondo S."/>
            <person name="Pangilinan J."/>
            <person name="Riley R."/>
            <person name="Labutti K."/>
            <person name="Andreopoulos B."/>
            <person name="Lipzen A."/>
            <person name="Chen C."/>
            <person name="Yanf M."/>
            <person name="Daum C."/>
            <person name="Ng V."/>
            <person name="Clum A."/>
            <person name="Ohm R."/>
            <person name="Martin F."/>
            <person name="Silar P."/>
            <person name="Natvig D."/>
            <person name="Lalanne C."/>
            <person name="Gautier V."/>
            <person name="Ament-Velasquez S.L."/>
            <person name="Kruys A."/>
            <person name="Hutchinson M.I."/>
            <person name="Powell A.J."/>
            <person name="Barry K."/>
            <person name="Miller A.N."/>
            <person name="Grigoriev I.V."/>
            <person name="Debuchy R."/>
            <person name="Gladieux P."/>
            <person name="Thoren M.H."/>
            <person name="Johannesson H."/>
        </authorList>
    </citation>
    <scope>NUCLEOTIDE SEQUENCE</scope>
    <source>
        <strain evidence="4">PSN293</strain>
    </source>
</reference>
<feature type="region of interest" description="Disordered" evidence="3">
    <location>
        <begin position="107"/>
        <end position="141"/>
    </location>
</feature>
<dbReference type="Gene3D" id="2.120.10.80">
    <property type="entry name" value="Kelch-type beta propeller"/>
    <property type="match status" value="2"/>
</dbReference>
<dbReference type="InterPro" id="IPR006652">
    <property type="entry name" value="Kelch_1"/>
</dbReference>
<feature type="compositionally biased region" description="Basic and acidic residues" evidence="3">
    <location>
        <begin position="239"/>
        <end position="248"/>
    </location>
</feature>
<proteinExistence type="predicted"/>
<dbReference type="GO" id="GO:0019760">
    <property type="term" value="P:glucosinolate metabolic process"/>
    <property type="evidence" value="ECO:0007669"/>
    <property type="project" value="UniProtKB-ARBA"/>
</dbReference>
<dbReference type="Pfam" id="PF01344">
    <property type="entry name" value="Kelch_1"/>
    <property type="match status" value="1"/>
</dbReference>
<organism evidence="4 5">
    <name type="scientific">Rhypophila decipiens</name>
    <dbReference type="NCBI Taxonomy" id="261697"/>
    <lineage>
        <taxon>Eukaryota</taxon>
        <taxon>Fungi</taxon>
        <taxon>Dikarya</taxon>
        <taxon>Ascomycota</taxon>
        <taxon>Pezizomycotina</taxon>
        <taxon>Sordariomycetes</taxon>
        <taxon>Sordariomycetidae</taxon>
        <taxon>Sordariales</taxon>
        <taxon>Naviculisporaceae</taxon>
        <taxon>Rhypophila</taxon>
    </lineage>
</organism>
<feature type="region of interest" description="Disordered" evidence="3">
    <location>
        <begin position="16"/>
        <end position="42"/>
    </location>
</feature>